<accession>Q7RAC3</accession>
<feature type="non-terminal residue" evidence="1">
    <location>
        <position position="1"/>
    </location>
</feature>
<dbReference type="AlphaFoldDB" id="Q7RAC3"/>
<name>Q7RAC3_PLAYO</name>
<proteinExistence type="predicted"/>
<dbReference type="Proteomes" id="UP000008553">
    <property type="component" value="Unassembled WGS sequence"/>
</dbReference>
<organism evidence="1 2">
    <name type="scientific">Plasmodium yoelii yoelii</name>
    <dbReference type="NCBI Taxonomy" id="73239"/>
    <lineage>
        <taxon>Eukaryota</taxon>
        <taxon>Sar</taxon>
        <taxon>Alveolata</taxon>
        <taxon>Apicomplexa</taxon>
        <taxon>Aconoidasida</taxon>
        <taxon>Haemosporida</taxon>
        <taxon>Plasmodiidae</taxon>
        <taxon>Plasmodium</taxon>
        <taxon>Plasmodium (Vinckeia)</taxon>
    </lineage>
</organism>
<evidence type="ECO:0000313" key="2">
    <source>
        <dbReference type="Proteomes" id="UP000008553"/>
    </source>
</evidence>
<dbReference type="PaxDb" id="73239-Q7RAC3"/>
<gene>
    <name evidence="1" type="ORF">PY06578</name>
</gene>
<reference evidence="1 2" key="1">
    <citation type="journal article" date="2002" name="Nature">
        <title>Genome sequence and comparative analysis of the model rodent malaria parasite Plasmodium yoelii yoelii.</title>
        <authorList>
            <person name="Carlton J.M."/>
            <person name="Angiuoli S.V."/>
            <person name="Suh B.B."/>
            <person name="Kooij T.W."/>
            <person name="Pertea M."/>
            <person name="Silva J.C."/>
            <person name="Ermolaeva M.D."/>
            <person name="Allen J.E."/>
            <person name="Selengut J.D."/>
            <person name="Koo H.L."/>
            <person name="Peterson J.D."/>
            <person name="Pop M."/>
            <person name="Kosack D.S."/>
            <person name="Shumway M.F."/>
            <person name="Bidwell S.L."/>
            <person name="Shallom S.J."/>
            <person name="van Aken S.E."/>
            <person name="Riedmuller S.B."/>
            <person name="Feldblyum T.V."/>
            <person name="Cho J.K."/>
            <person name="Quackenbush J."/>
            <person name="Sedegah M."/>
            <person name="Shoaibi A."/>
            <person name="Cummings L.M."/>
            <person name="Florens L."/>
            <person name="Yates J.R."/>
            <person name="Raine J.D."/>
            <person name="Sinden R.E."/>
            <person name="Harris M.A."/>
            <person name="Cunningham D.A."/>
            <person name="Preiser P.R."/>
            <person name="Bergman L.W."/>
            <person name="Vaidya A.B."/>
            <person name="van Lin L.H."/>
            <person name="Janse C.J."/>
            <person name="Waters A.P."/>
            <person name="Smith H.O."/>
            <person name="White O.R."/>
            <person name="Salzberg S.L."/>
            <person name="Venter J.C."/>
            <person name="Fraser C.M."/>
            <person name="Hoffman S.L."/>
            <person name="Gardner M.J."/>
            <person name="Carucci D.J."/>
        </authorList>
    </citation>
    <scope>NUCLEOTIDE SEQUENCE [LARGE SCALE GENOMIC DNA]</scope>
    <source>
        <strain evidence="1 2">17XNL</strain>
    </source>
</reference>
<dbReference type="EMBL" id="AABL01002242">
    <property type="protein sequence ID" value="EAA18811.1"/>
    <property type="molecule type" value="Genomic_DNA"/>
</dbReference>
<dbReference type="InParanoid" id="Q7RAC3"/>
<evidence type="ECO:0000313" key="1">
    <source>
        <dbReference type="EMBL" id="EAA18811.1"/>
    </source>
</evidence>
<sequence>SSRFIPRFTRRIKKNK</sequence>
<protein>
    <submittedName>
        <fullName evidence="1">Uncharacterized protein</fullName>
    </submittedName>
</protein>
<keyword evidence="2" id="KW-1185">Reference proteome</keyword>
<comment type="caution">
    <text evidence="1">The sequence shown here is derived from an EMBL/GenBank/DDBJ whole genome shotgun (WGS) entry which is preliminary data.</text>
</comment>